<dbReference type="PROSITE" id="PS00108">
    <property type="entry name" value="PROTEIN_KINASE_ST"/>
    <property type="match status" value="1"/>
</dbReference>
<dbReference type="GO" id="GO:0044773">
    <property type="term" value="P:mitotic DNA damage checkpoint signaling"/>
    <property type="evidence" value="ECO:0007669"/>
    <property type="project" value="TreeGrafter"/>
</dbReference>
<comment type="caution">
    <text evidence="3">The sequence shown here is derived from an EMBL/GenBank/DDBJ whole genome shotgun (WGS) entry which is preliminary data.</text>
</comment>
<evidence type="ECO:0000313" key="4">
    <source>
        <dbReference type="Proteomes" id="UP000807025"/>
    </source>
</evidence>
<feature type="region of interest" description="Disordered" evidence="1">
    <location>
        <begin position="39"/>
        <end position="77"/>
    </location>
</feature>
<dbReference type="InterPro" id="IPR011009">
    <property type="entry name" value="Kinase-like_dom_sf"/>
</dbReference>
<dbReference type="Proteomes" id="UP000807025">
    <property type="component" value="Unassembled WGS sequence"/>
</dbReference>
<dbReference type="GO" id="GO:0005634">
    <property type="term" value="C:nucleus"/>
    <property type="evidence" value="ECO:0007669"/>
    <property type="project" value="TreeGrafter"/>
</dbReference>
<dbReference type="PANTHER" id="PTHR44167">
    <property type="entry name" value="OVARIAN-SPECIFIC SERINE/THREONINE-PROTEIN KINASE LOK-RELATED"/>
    <property type="match status" value="1"/>
</dbReference>
<dbReference type="GO" id="GO:0005524">
    <property type="term" value="F:ATP binding"/>
    <property type="evidence" value="ECO:0007669"/>
    <property type="project" value="InterPro"/>
</dbReference>
<dbReference type="AlphaFoldDB" id="A0A9P5ZNB0"/>
<dbReference type="PANTHER" id="PTHR44167:SF24">
    <property type="entry name" value="SERINE_THREONINE-PROTEIN KINASE CHK2"/>
    <property type="match status" value="1"/>
</dbReference>
<dbReference type="GO" id="GO:0004674">
    <property type="term" value="F:protein serine/threonine kinase activity"/>
    <property type="evidence" value="ECO:0007669"/>
    <property type="project" value="TreeGrafter"/>
</dbReference>
<evidence type="ECO:0000256" key="1">
    <source>
        <dbReference type="SAM" id="MobiDB-lite"/>
    </source>
</evidence>
<dbReference type="OrthoDB" id="4062651at2759"/>
<dbReference type="SUPFAM" id="SSF56112">
    <property type="entry name" value="Protein kinase-like (PK-like)"/>
    <property type="match status" value="1"/>
</dbReference>
<organism evidence="3 4">
    <name type="scientific">Pleurotus eryngii</name>
    <name type="common">Boletus of the steppes</name>
    <dbReference type="NCBI Taxonomy" id="5323"/>
    <lineage>
        <taxon>Eukaryota</taxon>
        <taxon>Fungi</taxon>
        <taxon>Dikarya</taxon>
        <taxon>Basidiomycota</taxon>
        <taxon>Agaricomycotina</taxon>
        <taxon>Agaricomycetes</taxon>
        <taxon>Agaricomycetidae</taxon>
        <taxon>Agaricales</taxon>
        <taxon>Pleurotineae</taxon>
        <taxon>Pleurotaceae</taxon>
        <taxon>Pleurotus</taxon>
    </lineage>
</organism>
<evidence type="ECO:0000313" key="3">
    <source>
        <dbReference type="EMBL" id="KAF9491457.1"/>
    </source>
</evidence>
<protein>
    <submittedName>
        <fullName evidence="3">Kinase-like protein</fullName>
    </submittedName>
</protein>
<dbReference type="CDD" id="cd00180">
    <property type="entry name" value="PKc"/>
    <property type="match status" value="1"/>
</dbReference>
<dbReference type="EMBL" id="MU154619">
    <property type="protein sequence ID" value="KAF9491457.1"/>
    <property type="molecule type" value="Genomic_DNA"/>
</dbReference>
<dbReference type="Gene3D" id="1.10.510.10">
    <property type="entry name" value="Transferase(Phosphotransferase) domain 1"/>
    <property type="match status" value="1"/>
</dbReference>
<feature type="compositionally biased region" description="Basic and acidic residues" evidence="1">
    <location>
        <begin position="44"/>
        <end position="77"/>
    </location>
</feature>
<dbReference type="InterPro" id="IPR000719">
    <property type="entry name" value="Prot_kinase_dom"/>
</dbReference>
<name>A0A9P5ZNB0_PLEER</name>
<keyword evidence="3" id="KW-0808">Transferase</keyword>
<dbReference type="InterPro" id="IPR008271">
    <property type="entry name" value="Ser/Thr_kinase_AS"/>
</dbReference>
<feature type="domain" description="Protein kinase" evidence="2">
    <location>
        <begin position="89"/>
        <end position="355"/>
    </location>
</feature>
<sequence>MLRLYNLSFSFDDNGDVRHQIEAYKRQIEGHVPKLKSFYTGRGTKRDATDSDESDVRARARPREDGNAELEAHGYQVEPDRIETEHGTFESLRKLPSNLLTVFRPSAPNTMLVAKKIRKESNELEILQYIHLVQSQSEHIITLLDSFHGQSSSWAILPKIVNNVDDWLWYDLKQFLPHVSQVCWGLIKGLAYLHEHHIAHRDIKPGNLLVDQRFCLKIIDFDVAVLVRDDDDEVDDHCGTDGWVAPEIEARSLTYSPIKADRWSCGAVILYIFGRLRQTDTRLEGIAKKLKVDVPEDRLPLVEWPAWSQLRAALVVHAGTSVKRERERSRSSDEETLVKLADEDIGKKRTRIDKP</sequence>
<proteinExistence type="predicted"/>
<evidence type="ECO:0000259" key="2">
    <source>
        <dbReference type="PROSITE" id="PS50011"/>
    </source>
</evidence>
<dbReference type="SMART" id="SM00220">
    <property type="entry name" value="S_TKc"/>
    <property type="match status" value="1"/>
</dbReference>
<reference evidence="3" key="1">
    <citation type="submission" date="2020-11" db="EMBL/GenBank/DDBJ databases">
        <authorList>
            <consortium name="DOE Joint Genome Institute"/>
            <person name="Ahrendt S."/>
            <person name="Riley R."/>
            <person name="Andreopoulos W."/>
            <person name="Labutti K."/>
            <person name="Pangilinan J."/>
            <person name="Ruiz-Duenas F.J."/>
            <person name="Barrasa J.M."/>
            <person name="Sanchez-Garcia M."/>
            <person name="Camarero S."/>
            <person name="Miyauchi S."/>
            <person name="Serrano A."/>
            <person name="Linde D."/>
            <person name="Babiker R."/>
            <person name="Drula E."/>
            <person name="Ayuso-Fernandez I."/>
            <person name="Pacheco R."/>
            <person name="Padilla G."/>
            <person name="Ferreira P."/>
            <person name="Barriuso J."/>
            <person name="Kellner H."/>
            <person name="Castanera R."/>
            <person name="Alfaro M."/>
            <person name="Ramirez L."/>
            <person name="Pisabarro A.G."/>
            <person name="Kuo A."/>
            <person name="Tritt A."/>
            <person name="Lipzen A."/>
            <person name="He G."/>
            <person name="Yan M."/>
            <person name="Ng V."/>
            <person name="Cullen D."/>
            <person name="Martin F."/>
            <person name="Rosso M.-N."/>
            <person name="Henrissat B."/>
            <person name="Hibbett D."/>
            <person name="Martinez A.T."/>
            <person name="Grigoriev I.V."/>
        </authorList>
    </citation>
    <scope>NUCLEOTIDE SEQUENCE</scope>
    <source>
        <strain evidence="3">ATCC 90797</strain>
    </source>
</reference>
<dbReference type="Pfam" id="PF00069">
    <property type="entry name" value="Pkinase"/>
    <property type="match status" value="1"/>
</dbReference>
<gene>
    <name evidence="3" type="ORF">BDN71DRAFT_1312010</name>
</gene>
<keyword evidence="4" id="KW-1185">Reference proteome</keyword>
<dbReference type="PROSITE" id="PS50011">
    <property type="entry name" value="PROTEIN_KINASE_DOM"/>
    <property type="match status" value="1"/>
</dbReference>
<accession>A0A9P5ZNB0</accession>
<keyword evidence="3" id="KW-0418">Kinase</keyword>